<comment type="caution">
    <text evidence="2">The sequence shown here is derived from an EMBL/GenBank/DDBJ whole genome shotgun (WGS) entry which is preliminary data.</text>
</comment>
<evidence type="ECO:0000259" key="1">
    <source>
        <dbReference type="Pfam" id="PF17238"/>
    </source>
</evidence>
<sequence>MEVLKCVTILSEPLEKISSTVLYEGLVSKSNISLEDVVSQSLKILQTMCRPSSLVPFPYLSADFDLGKEADHRNLRSFSVNMILSLHALSRKSTSWGKVLNAIQSYIQFLVPQKMLKCLQAEDSLKVGTTAVVQATSQVAQSYIQFLVP</sequence>
<dbReference type="GO" id="GO:0005643">
    <property type="term" value="C:nuclear pore"/>
    <property type="evidence" value="ECO:0007669"/>
    <property type="project" value="TreeGrafter"/>
</dbReference>
<dbReference type="AlphaFoldDB" id="A0AAV0NNZ4"/>
<feature type="domain" description="NUP160 helical" evidence="1">
    <location>
        <begin position="1"/>
        <end position="144"/>
    </location>
</feature>
<protein>
    <recommendedName>
        <fullName evidence="1">NUP160 helical domain-containing protein</fullName>
    </recommendedName>
</protein>
<evidence type="ECO:0000313" key="3">
    <source>
        <dbReference type="Proteomes" id="UP001154282"/>
    </source>
</evidence>
<organism evidence="2 3">
    <name type="scientific">Linum tenue</name>
    <dbReference type="NCBI Taxonomy" id="586396"/>
    <lineage>
        <taxon>Eukaryota</taxon>
        <taxon>Viridiplantae</taxon>
        <taxon>Streptophyta</taxon>
        <taxon>Embryophyta</taxon>
        <taxon>Tracheophyta</taxon>
        <taxon>Spermatophyta</taxon>
        <taxon>Magnoliopsida</taxon>
        <taxon>eudicotyledons</taxon>
        <taxon>Gunneridae</taxon>
        <taxon>Pentapetalae</taxon>
        <taxon>rosids</taxon>
        <taxon>fabids</taxon>
        <taxon>Malpighiales</taxon>
        <taxon>Linaceae</taxon>
        <taxon>Linum</taxon>
    </lineage>
</organism>
<dbReference type="Proteomes" id="UP001154282">
    <property type="component" value="Unassembled WGS sequence"/>
</dbReference>
<name>A0AAV0NNZ4_9ROSI</name>
<dbReference type="InterPro" id="IPR021717">
    <property type="entry name" value="Nucleoporin_Nup160"/>
</dbReference>
<dbReference type="PANTHER" id="PTHR21286">
    <property type="entry name" value="NUCLEAR PORE COMPLEX PROTEIN NUP160"/>
    <property type="match status" value="1"/>
</dbReference>
<dbReference type="EMBL" id="CAMGYJ010000008">
    <property type="protein sequence ID" value="CAI0460246.1"/>
    <property type="molecule type" value="Genomic_DNA"/>
</dbReference>
<evidence type="ECO:0000313" key="2">
    <source>
        <dbReference type="EMBL" id="CAI0460246.1"/>
    </source>
</evidence>
<gene>
    <name evidence="2" type="ORF">LITE_LOCUS34388</name>
</gene>
<dbReference type="PANTHER" id="PTHR21286:SF0">
    <property type="entry name" value="NUCLEAR PORE COMPLEX PROTEIN NUP160"/>
    <property type="match status" value="1"/>
</dbReference>
<accession>A0AAV0NNZ4</accession>
<keyword evidence="3" id="KW-1185">Reference proteome</keyword>
<dbReference type="GO" id="GO:0017056">
    <property type="term" value="F:structural constituent of nuclear pore"/>
    <property type="evidence" value="ECO:0007669"/>
    <property type="project" value="TreeGrafter"/>
</dbReference>
<dbReference type="InterPro" id="IPR035192">
    <property type="entry name" value="NUP160_hel_plant"/>
</dbReference>
<dbReference type="Pfam" id="PF17238">
    <property type="entry name" value="NUP160_helical_2"/>
    <property type="match status" value="1"/>
</dbReference>
<proteinExistence type="predicted"/>
<reference evidence="2" key="1">
    <citation type="submission" date="2022-08" db="EMBL/GenBank/DDBJ databases">
        <authorList>
            <person name="Gutierrez-Valencia J."/>
        </authorList>
    </citation>
    <scope>NUCLEOTIDE SEQUENCE</scope>
</reference>